<dbReference type="SMART" id="SM01144">
    <property type="entry name" value="DTW"/>
    <property type="match status" value="1"/>
</dbReference>
<feature type="domain" description="DTW" evidence="7">
    <location>
        <begin position="49"/>
        <end position="497"/>
    </location>
</feature>
<evidence type="ECO:0000256" key="1">
    <source>
        <dbReference type="ARBA" id="ARBA00012386"/>
    </source>
</evidence>
<dbReference type="GO" id="GO:0008033">
    <property type="term" value="P:tRNA processing"/>
    <property type="evidence" value="ECO:0007669"/>
    <property type="project" value="UniProtKB-KW"/>
</dbReference>
<keyword evidence="2" id="KW-0808">Transferase</keyword>
<evidence type="ECO:0000313" key="8">
    <source>
        <dbReference type="EMBL" id="KAK7847924.1"/>
    </source>
</evidence>
<evidence type="ECO:0000256" key="6">
    <source>
        <dbReference type="ARBA" id="ARBA00048718"/>
    </source>
</evidence>
<evidence type="ECO:0000256" key="3">
    <source>
        <dbReference type="ARBA" id="ARBA00022691"/>
    </source>
</evidence>
<comment type="similarity">
    <text evidence="5">Belongs to the TDD superfamily. DTWD2 family.</text>
</comment>
<evidence type="ECO:0000259" key="7">
    <source>
        <dbReference type="SMART" id="SM01144"/>
    </source>
</evidence>
<dbReference type="EMBL" id="PKMF04000134">
    <property type="protein sequence ID" value="KAK7847924.1"/>
    <property type="molecule type" value="Genomic_DNA"/>
</dbReference>
<comment type="caution">
    <text evidence="8">The sequence shown here is derived from an EMBL/GenBank/DDBJ whole genome shotgun (WGS) entry which is preliminary data.</text>
</comment>
<evidence type="ECO:0000313" key="9">
    <source>
        <dbReference type="Proteomes" id="UP000237347"/>
    </source>
</evidence>
<reference evidence="8 9" key="1">
    <citation type="journal article" date="2018" name="Sci. Data">
        <title>The draft genome sequence of cork oak.</title>
        <authorList>
            <person name="Ramos A.M."/>
            <person name="Usie A."/>
            <person name="Barbosa P."/>
            <person name="Barros P.M."/>
            <person name="Capote T."/>
            <person name="Chaves I."/>
            <person name="Simoes F."/>
            <person name="Abreu I."/>
            <person name="Carrasquinho I."/>
            <person name="Faro C."/>
            <person name="Guimaraes J.B."/>
            <person name="Mendonca D."/>
            <person name="Nobrega F."/>
            <person name="Rodrigues L."/>
            <person name="Saibo N.J.M."/>
            <person name="Varela M.C."/>
            <person name="Egas C."/>
            <person name="Matos J."/>
            <person name="Miguel C.M."/>
            <person name="Oliveira M.M."/>
            <person name="Ricardo C.P."/>
            <person name="Goncalves S."/>
        </authorList>
    </citation>
    <scope>NUCLEOTIDE SEQUENCE [LARGE SCALE GENOMIC DNA]</scope>
    <source>
        <strain evidence="9">cv. HL8</strain>
    </source>
</reference>
<protein>
    <recommendedName>
        <fullName evidence="1">tRNA-uridine aminocarboxypropyltransferase</fullName>
        <ecNumber evidence="1">2.5.1.25</ecNumber>
    </recommendedName>
</protein>
<organism evidence="8 9">
    <name type="scientific">Quercus suber</name>
    <name type="common">Cork oak</name>
    <dbReference type="NCBI Taxonomy" id="58331"/>
    <lineage>
        <taxon>Eukaryota</taxon>
        <taxon>Viridiplantae</taxon>
        <taxon>Streptophyta</taxon>
        <taxon>Embryophyta</taxon>
        <taxon>Tracheophyta</taxon>
        <taxon>Spermatophyta</taxon>
        <taxon>Magnoliopsida</taxon>
        <taxon>eudicotyledons</taxon>
        <taxon>Gunneridae</taxon>
        <taxon>Pentapetalae</taxon>
        <taxon>rosids</taxon>
        <taxon>fabids</taxon>
        <taxon>Fagales</taxon>
        <taxon>Fagaceae</taxon>
        <taxon>Quercus</taxon>
    </lineage>
</organism>
<keyword evidence="9" id="KW-1185">Reference proteome</keyword>
<comment type="catalytic activity">
    <reaction evidence="6">
        <text>a uridine in tRNA + S-adenosyl-L-methionine = a 3-[(3S)-3-amino-3-carboxypropyl]uridine in tRNA + S-methyl-5'-thioadenosine + H(+)</text>
        <dbReference type="Rhea" id="RHEA:62432"/>
        <dbReference type="Rhea" id="RHEA-COMP:13339"/>
        <dbReference type="Rhea" id="RHEA-COMP:16092"/>
        <dbReference type="ChEBI" id="CHEBI:15378"/>
        <dbReference type="ChEBI" id="CHEBI:17509"/>
        <dbReference type="ChEBI" id="CHEBI:59789"/>
        <dbReference type="ChEBI" id="CHEBI:65315"/>
        <dbReference type="ChEBI" id="CHEBI:82930"/>
        <dbReference type="EC" id="2.5.1.25"/>
    </reaction>
</comment>
<accession>A0AAW0LAQ2</accession>
<proteinExistence type="inferred from homology"/>
<gene>
    <name evidence="8" type="ORF">CFP56_006062</name>
</gene>
<dbReference type="InterPro" id="IPR005636">
    <property type="entry name" value="DTW"/>
</dbReference>
<dbReference type="Proteomes" id="UP000237347">
    <property type="component" value="Unassembled WGS sequence"/>
</dbReference>
<dbReference type="AlphaFoldDB" id="A0AAW0LAQ2"/>
<evidence type="ECO:0000256" key="4">
    <source>
        <dbReference type="ARBA" id="ARBA00022694"/>
    </source>
</evidence>
<dbReference type="Pfam" id="PF03942">
    <property type="entry name" value="DTW"/>
    <property type="match status" value="2"/>
</dbReference>
<evidence type="ECO:0000256" key="2">
    <source>
        <dbReference type="ARBA" id="ARBA00022679"/>
    </source>
</evidence>
<keyword evidence="4" id="KW-0819">tRNA processing</keyword>
<dbReference type="EC" id="2.5.1.25" evidence="1"/>
<keyword evidence="3" id="KW-0949">S-adenosyl-L-methionine</keyword>
<name>A0AAW0LAQ2_QUESU</name>
<evidence type="ECO:0000256" key="5">
    <source>
        <dbReference type="ARBA" id="ARBA00034489"/>
    </source>
</evidence>
<dbReference type="PANTHER" id="PTHR21392:SF0">
    <property type="entry name" value="TRNA-URIDINE AMINOCARBOXYPROPYLTRANSFERASE 2"/>
    <property type="match status" value="1"/>
</dbReference>
<dbReference type="PANTHER" id="PTHR21392">
    <property type="entry name" value="TRNA-URIDINE AMINOCARBOXYPROPYLTRANSFERASE 2"/>
    <property type="match status" value="1"/>
</dbReference>
<sequence length="602" mass="66971">MMIHFQTRTRLPTWYKPFYPILIHSLLVHSPKPSLPQTLKMGVTEANSKRPVCPSCSKPTWLCLCSRIRTPGLENSVRVTILQHSLEKKHPLNSARIARLGLKNFTLGTVSDVLFEARFVIRLWEPDSEMGSVQNGLDSDEFVENVDTQKLVFEHSDGVEGVRENVSNSEYGLFAKCPIEENTNLIGDNGGCCLRNGLSGARNSQNPVKEVNFIGTPGFSVSDELVFEPGDELKVEDCIGEKGTFSLESLLENRNLVTKLNAHTVSAASTLDEAVLDNETTATNESEFSHLDVDPNEVVQRQRGHEAPVITATIGKYGVIGSLCHIWMPQANLQKPTFDNILASPEARDALAKGFSVKKLQKRQLSGSKELEEYEELELEVPPGSVLLFPSDCAISIDGLDALGCEVKNLIVLDGTWAKANRMYNENPWLKLLPHLKLDLNKLSLYSEVRSQPKAGCLSTIESIVYALKAIGDNPEGLDDLLDVFESMVEDQRRCKDESEVTSQPKARCLSTIQSIVYALKAIGENPDDLLDVFKPMVEDQGRCKEERLSKVPSKDMAAGAEFNECQQAARFLVRCHKMGSSRVERKKLKSKFLQAVCHIWL</sequence>
<dbReference type="InterPro" id="IPR039262">
    <property type="entry name" value="DTWD2/TAPT"/>
</dbReference>
<dbReference type="GO" id="GO:0016432">
    <property type="term" value="F:tRNA-uridine aminocarboxypropyltransferase activity"/>
    <property type="evidence" value="ECO:0007669"/>
    <property type="project" value="UniProtKB-EC"/>
</dbReference>